<dbReference type="Gene3D" id="3.30.499.10">
    <property type="entry name" value="Aconitase, domain 3"/>
    <property type="match status" value="2"/>
</dbReference>
<sequence>MAETLTTKLLKTHQAGGSLTPGEDVQLRMDQVLLEDATGTMACLQFETLGLDRVRVPFAIQYVDHNVLQIDSKNQDDHHYLQSVCAHYGLIYSPPGNGISHYLHLERFAHPGQLLVGADSHTTMAGAIGMLAIGAGGLDVALCLSGQPFNVPAPRVIGVELRGKLSPWVQAKDIVLEILRRRSVRGGVGSIFEFFGEGVATLNVTQRGTICNMIMETGATTGVFPSDEQTRAWMSAQHRASQWLPLAADSGASYDEVEVIDLSSLEPLIAKPSSPDKVVPVREVAGLAVGQVCVGSSVNSGYEDLALVGAVLHEKVVNPHLVMTVTPGSRQIEDRLIRSGTYLDLVQAGARMLEPVCGPCAGFGQAPGSGVVSVRTFNRNFPGRSGTDHDQVYLASPATAVATALRGVITDPRDLGTEPPLPPAPAPDVSVDDKHFLYPLAPAEAAQVKVFHGPNILPPPPQTPLTQQLVGRVLIVVGDDISTGDLAPEGVAIFDLYSNVKAMAFFVFRRLDPQFAARAREWGGGFIVGGQNYGQGSSREHAVLAPKFLGVLAVIAKSFARIHRRNLIAQGLVPLTFANEADYDRVRLGDQWEFVELHGVLERGEGECRARIAGSGEELRLRTSFTPWERQVLLAGGLLAYTRASEKVNR</sequence>
<evidence type="ECO:0000256" key="2">
    <source>
        <dbReference type="ARBA" id="ARBA00023004"/>
    </source>
</evidence>
<gene>
    <name evidence="6" type="ORF">Krac_2456</name>
</gene>
<feature type="domain" description="Aconitase/3-isopropylmalate dehydratase large subunit alpha/beta/alpha" evidence="4">
    <location>
        <begin position="22"/>
        <end position="407"/>
    </location>
</feature>
<comment type="caution">
    <text evidence="6">The sequence shown here is derived from an EMBL/GenBank/DDBJ whole genome shotgun (WGS) entry which is preliminary data.</text>
</comment>
<reference evidence="6 7" key="1">
    <citation type="journal article" date="2011" name="Stand. Genomic Sci.">
        <title>Non-contiguous finished genome sequence and contextual data of the filamentous soil bacterium Ktedonobacter racemifer type strain (SOSP1-21).</title>
        <authorList>
            <person name="Chang Y.J."/>
            <person name="Land M."/>
            <person name="Hauser L."/>
            <person name="Chertkov O."/>
            <person name="Del Rio T.G."/>
            <person name="Nolan M."/>
            <person name="Copeland A."/>
            <person name="Tice H."/>
            <person name="Cheng J.F."/>
            <person name="Lucas S."/>
            <person name="Han C."/>
            <person name="Goodwin L."/>
            <person name="Pitluck S."/>
            <person name="Ivanova N."/>
            <person name="Ovchinikova G."/>
            <person name="Pati A."/>
            <person name="Chen A."/>
            <person name="Palaniappan K."/>
            <person name="Mavromatis K."/>
            <person name="Liolios K."/>
            <person name="Brettin T."/>
            <person name="Fiebig A."/>
            <person name="Rohde M."/>
            <person name="Abt B."/>
            <person name="Goker M."/>
            <person name="Detter J.C."/>
            <person name="Woyke T."/>
            <person name="Bristow J."/>
            <person name="Eisen J.A."/>
            <person name="Markowitz V."/>
            <person name="Hugenholtz P."/>
            <person name="Kyrpides N.C."/>
            <person name="Klenk H.P."/>
            <person name="Lapidus A."/>
        </authorList>
    </citation>
    <scope>NUCLEOTIDE SEQUENCE [LARGE SCALE GENOMIC DNA]</scope>
    <source>
        <strain evidence="7">DSM 44963</strain>
    </source>
</reference>
<dbReference type="GO" id="GO:0003994">
    <property type="term" value="F:aconitate hydratase activity"/>
    <property type="evidence" value="ECO:0007669"/>
    <property type="project" value="TreeGrafter"/>
</dbReference>
<evidence type="ECO:0000259" key="5">
    <source>
        <dbReference type="Pfam" id="PF00694"/>
    </source>
</evidence>
<dbReference type="Proteomes" id="UP000004508">
    <property type="component" value="Unassembled WGS sequence"/>
</dbReference>
<evidence type="ECO:0000259" key="4">
    <source>
        <dbReference type="Pfam" id="PF00330"/>
    </source>
</evidence>
<evidence type="ECO:0000313" key="6">
    <source>
        <dbReference type="EMBL" id="EFH81715.1"/>
    </source>
</evidence>
<dbReference type="InterPro" id="IPR015931">
    <property type="entry name" value="Acnase/IPM_dHydase_lsu_aba_1/3"/>
</dbReference>
<evidence type="ECO:0000313" key="7">
    <source>
        <dbReference type="Proteomes" id="UP000004508"/>
    </source>
</evidence>
<evidence type="ECO:0000256" key="3">
    <source>
        <dbReference type="ARBA" id="ARBA00023014"/>
    </source>
</evidence>
<name>D6U5D5_KTERA</name>
<keyword evidence="3" id="KW-0411">Iron-sulfur</keyword>
<dbReference type="Gene3D" id="3.20.19.10">
    <property type="entry name" value="Aconitase, domain 4"/>
    <property type="match status" value="1"/>
</dbReference>
<dbReference type="NCBIfam" id="TIGR01342">
    <property type="entry name" value="acon_putative"/>
    <property type="match status" value="1"/>
</dbReference>
<dbReference type="InterPro" id="IPR000573">
    <property type="entry name" value="AconitaseA/IPMdHydase_ssu_swvl"/>
</dbReference>
<dbReference type="GO" id="GO:0006099">
    <property type="term" value="P:tricarboxylic acid cycle"/>
    <property type="evidence" value="ECO:0007669"/>
    <property type="project" value="TreeGrafter"/>
</dbReference>
<dbReference type="SUPFAM" id="SSF53732">
    <property type="entry name" value="Aconitase iron-sulfur domain"/>
    <property type="match status" value="1"/>
</dbReference>
<dbReference type="InterPro" id="IPR015928">
    <property type="entry name" value="Aconitase/3IPM_dehydase_swvl"/>
</dbReference>
<dbReference type="NCBIfam" id="NF005558">
    <property type="entry name" value="PRK07229.1"/>
    <property type="match status" value="1"/>
</dbReference>
<dbReference type="Pfam" id="PF00694">
    <property type="entry name" value="Aconitase_C"/>
    <property type="match status" value="1"/>
</dbReference>
<dbReference type="Pfam" id="PF00330">
    <property type="entry name" value="Aconitase"/>
    <property type="match status" value="1"/>
</dbReference>
<accession>D6U5D5</accession>
<feature type="domain" description="Aconitase A/isopropylmalate dehydratase small subunit swivel" evidence="5">
    <location>
        <begin position="527"/>
        <end position="580"/>
    </location>
</feature>
<keyword evidence="7" id="KW-1185">Reference proteome</keyword>
<dbReference type="SUPFAM" id="SSF52016">
    <property type="entry name" value="LeuD/IlvD-like"/>
    <property type="match status" value="1"/>
</dbReference>
<dbReference type="GO" id="GO:0051539">
    <property type="term" value="F:4 iron, 4 sulfur cluster binding"/>
    <property type="evidence" value="ECO:0007669"/>
    <property type="project" value="TreeGrafter"/>
</dbReference>
<dbReference type="RefSeq" id="WP_007919258.1">
    <property type="nucleotide sequence ID" value="NZ_ADVG01000004.1"/>
</dbReference>
<evidence type="ECO:0000256" key="1">
    <source>
        <dbReference type="ARBA" id="ARBA00022723"/>
    </source>
</evidence>
<organism evidence="6 7">
    <name type="scientific">Ktedonobacter racemifer DSM 44963</name>
    <dbReference type="NCBI Taxonomy" id="485913"/>
    <lineage>
        <taxon>Bacteria</taxon>
        <taxon>Bacillati</taxon>
        <taxon>Chloroflexota</taxon>
        <taxon>Ktedonobacteria</taxon>
        <taxon>Ktedonobacterales</taxon>
        <taxon>Ktedonobacteraceae</taxon>
        <taxon>Ktedonobacter</taxon>
    </lineage>
</organism>
<dbReference type="InterPro" id="IPR001030">
    <property type="entry name" value="Acoase/IPM_deHydtase_lsu_aba"/>
</dbReference>
<dbReference type="PRINTS" id="PR00415">
    <property type="entry name" value="ACONITASE"/>
</dbReference>
<dbReference type="InterPro" id="IPR036008">
    <property type="entry name" value="Aconitase_4Fe-4S_dom"/>
</dbReference>
<dbReference type="PANTHER" id="PTHR43160">
    <property type="entry name" value="ACONITATE HYDRATASE B"/>
    <property type="match status" value="1"/>
</dbReference>
<keyword evidence="2" id="KW-0408">Iron</keyword>
<dbReference type="eggNOG" id="COG1048">
    <property type="taxonomic scope" value="Bacteria"/>
</dbReference>
<dbReference type="AlphaFoldDB" id="D6U5D5"/>
<proteinExistence type="predicted"/>
<dbReference type="GO" id="GO:0005829">
    <property type="term" value="C:cytosol"/>
    <property type="evidence" value="ECO:0007669"/>
    <property type="project" value="TreeGrafter"/>
</dbReference>
<dbReference type="PANTHER" id="PTHR43160:SF3">
    <property type="entry name" value="ACONITATE HYDRATASE, MITOCHONDRIAL"/>
    <property type="match status" value="1"/>
</dbReference>
<dbReference type="STRING" id="485913.Krac_2456"/>
<dbReference type="InParanoid" id="D6U5D5"/>
<dbReference type="InterPro" id="IPR006250">
    <property type="entry name" value="Aconitase_put"/>
</dbReference>
<keyword evidence="1" id="KW-0479">Metal-binding</keyword>
<dbReference type="InterPro" id="IPR050926">
    <property type="entry name" value="Aconitase/IPM_isomerase"/>
</dbReference>
<dbReference type="GO" id="GO:0046872">
    <property type="term" value="F:metal ion binding"/>
    <property type="evidence" value="ECO:0007669"/>
    <property type="project" value="UniProtKB-KW"/>
</dbReference>
<dbReference type="OrthoDB" id="9764318at2"/>
<protein>
    <submittedName>
        <fullName evidence="6">Aconitate hydratase</fullName>
    </submittedName>
</protein>
<dbReference type="EMBL" id="ADVG01000004">
    <property type="protein sequence ID" value="EFH81715.1"/>
    <property type="molecule type" value="Genomic_DNA"/>
</dbReference>